<sequence>MAAQVQQVLVDPNAFEGLVATLLSSDNESRRHAEAVFEEVKKHPDACVQHLLRCLRQSASEENRAFSAIMLRKVLTRDEPTMFEASSAQVQAAVKSELLAALAAEPNASVRKKVGDAVSELAADLLAKERWPEVLPALVEAVKSGQPQAMESALSILAALALYAVDSMRPHLAVLHPLLGTCLGHPALDVQVAALNVVAGFIQQLEDAKERDAFAPMVSPILAVLGRCLTAGEETSAQEVLEQLIEVAEQHPKFLKKQLGEVVAAMLQIANAEALDPPTRTLAVEFMVTLCEARDRAPGMMRKLPDFVPTLFNALMGFLLDVEDDPLWHNADSDAHEEEGCGELFDSGQEFLDRVAISLGGKALVPAAAALLPAWLRDAADWRKRHAALICLAQIAEGCAKVMAEQLGPLVGMCLQGLSDPHPRVRWSACQALGQMCTDLAPDIQETHGAQMLPALMAAMDDFNAPRVQAHAAAAVVNFSEGAEADLMAPHLDTLITRLLTLLQRGKKLVQEGALTAIASVADSSEEMFVKYYDAVMPLLSNILLNAQDKQHRLLRAKALECISLVGMAVGRERFRADAGHVMSFLQQLQGAEMDPDDPTSSYMLQAGARLCKALGPEFLPYLGVVMPPLLRTAALEPDVKITDAEEAEGEEEDDDVEYISLGDKLVAIRTSTLEEKATACSMIGCYLDELKGGAFPYVKQVADIMVPLLKFYFHEDVRRAAVQSVPQLLRAAVDAAETRQPGAGPEFTAQLFAYTWEPLVAALKKEPDADIQTAMLESISEVVDLVDATLLGQPQVEAAFDGLRHVLKQAERRREARAKRLLQEDFDEEEAEALREENECEDELVDQVTTAVGTFLKRFGDAVLPYVEGLMPHIAPLLDKARTDEERRIALCVVDDLLEHSPAGCAKYAPQVLPVLLEACAASHADLRQCAAYGVGVVAARAPEVLRPHAGAALARLLAIVQHPNARDDDNEMATDNAISSLGALLQHHAAALDGDAVAAAWVGALPVKGDAVEAVRAHAQLVALLEAQDARVLGAGGKHIPHLVSVMTQVLGRGSDLVDGDTGPRMAKLLSALRATPQYAPLFDAAAAALSEKQRANLAAHLEGRAGAAQ</sequence>
<dbReference type="InterPro" id="IPR011989">
    <property type="entry name" value="ARM-like"/>
</dbReference>
<evidence type="ECO:0000256" key="4">
    <source>
        <dbReference type="ARBA" id="ARBA00022490"/>
    </source>
</evidence>
<dbReference type="GO" id="GO:0005634">
    <property type="term" value="C:nucleus"/>
    <property type="evidence" value="ECO:0007669"/>
    <property type="project" value="UniProtKB-SubCell"/>
</dbReference>
<organism evidence="9 10">
    <name type="scientific">Raphidocelis subcapitata</name>
    <dbReference type="NCBI Taxonomy" id="307507"/>
    <lineage>
        <taxon>Eukaryota</taxon>
        <taxon>Viridiplantae</taxon>
        <taxon>Chlorophyta</taxon>
        <taxon>core chlorophytes</taxon>
        <taxon>Chlorophyceae</taxon>
        <taxon>CS clade</taxon>
        <taxon>Sphaeropleales</taxon>
        <taxon>Selenastraceae</taxon>
        <taxon>Raphidocelis</taxon>
    </lineage>
</organism>
<dbReference type="InterPro" id="IPR001494">
    <property type="entry name" value="Importin-beta_N"/>
</dbReference>
<dbReference type="InterPro" id="IPR016024">
    <property type="entry name" value="ARM-type_fold"/>
</dbReference>
<comment type="caution">
    <text evidence="9">The sequence shown here is derived from an EMBL/GenBank/DDBJ whole genome shotgun (WGS) entry which is preliminary data.</text>
</comment>
<comment type="subcellular location">
    <subcellularLocation>
        <location evidence="2">Cytoplasm</location>
    </subcellularLocation>
    <subcellularLocation>
        <location evidence="1">Nucleus</location>
    </subcellularLocation>
</comment>
<evidence type="ECO:0000259" key="8">
    <source>
        <dbReference type="PROSITE" id="PS50166"/>
    </source>
</evidence>
<evidence type="ECO:0000256" key="2">
    <source>
        <dbReference type="ARBA" id="ARBA00004496"/>
    </source>
</evidence>
<keyword evidence="7" id="KW-0539">Nucleus</keyword>
<protein>
    <recommendedName>
        <fullName evidence="8">Importin N-terminal domain-containing protein</fullName>
    </recommendedName>
</protein>
<dbReference type="Pfam" id="PF25574">
    <property type="entry name" value="TPR_IMB1"/>
    <property type="match status" value="1"/>
</dbReference>
<keyword evidence="3" id="KW-0813">Transport</keyword>
<dbReference type="OrthoDB" id="543373at2759"/>
<dbReference type="Proteomes" id="UP000247498">
    <property type="component" value="Unassembled WGS sequence"/>
</dbReference>
<dbReference type="Pfam" id="PF25780">
    <property type="entry name" value="TPR_IPO5"/>
    <property type="match status" value="1"/>
</dbReference>
<dbReference type="GO" id="GO:0006606">
    <property type="term" value="P:protein import into nucleus"/>
    <property type="evidence" value="ECO:0007669"/>
    <property type="project" value="InterPro"/>
</dbReference>
<gene>
    <name evidence="9" type="ORF">Rsub_07080</name>
</gene>
<evidence type="ECO:0000256" key="1">
    <source>
        <dbReference type="ARBA" id="ARBA00004123"/>
    </source>
</evidence>
<dbReference type="Gene3D" id="1.25.10.10">
    <property type="entry name" value="Leucine-rich Repeat Variant"/>
    <property type="match status" value="1"/>
</dbReference>
<dbReference type="PROSITE" id="PS50166">
    <property type="entry name" value="IMPORTIN_B_NT"/>
    <property type="match status" value="1"/>
</dbReference>
<reference evidence="9 10" key="1">
    <citation type="journal article" date="2018" name="Sci. Rep.">
        <title>Raphidocelis subcapitata (=Pseudokirchneriella subcapitata) provides an insight into genome evolution and environmental adaptations in the Sphaeropleales.</title>
        <authorList>
            <person name="Suzuki S."/>
            <person name="Yamaguchi H."/>
            <person name="Nakajima N."/>
            <person name="Kawachi M."/>
        </authorList>
    </citation>
    <scope>NUCLEOTIDE SEQUENCE [LARGE SCALE GENOMIC DNA]</scope>
    <source>
        <strain evidence="9 10">NIES-35</strain>
    </source>
</reference>
<keyword evidence="10" id="KW-1185">Reference proteome</keyword>
<dbReference type="InParanoid" id="A0A2V0P880"/>
<dbReference type="STRING" id="307507.A0A2V0P880"/>
<dbReference type="InterPro" id="IPR041389">
    <property type="entry name" value="Importin_rep_6"/>
</dbReference>
<proteinExistence type="predicted"/>
<evidence type="ECO:0000256" key="3">
    <source>
        <dbReference type="ARBA" id="ARBA00022448"/>
    </source>
</evidence>
<dbReference type="GO" id="GO:0005737">
    <property type="term" value="C:cytoplasm"/>
    <property type="evidence" value="ECO:0007669"/>
    <property type="project" value="UniProtKB-SubCell"/>
</dbReference>
<dbReference type="Pfam" id="PF18829">
    <property type="entry name" value="Importin_rep_6"/>
    <property type="match status" value="1"/>
</dbReference>
<accession>A0A2V0P880</accession>
<dbReference type="AlphaFoldDB" id="A0A2V0P880"/>
<dbReference type="PANTHER" id="PTHR10527">
    <property type="entry name" value="IMPORTIN BETA"/>
    <property type="match status" value="1"/>
</dbReference>
<dbReference type="InterPro" id="IPR040122">
    <property type="entry name" value="Importin_beta"/>
</dbReference>
<dbReference type="SMART" id="SM01349">
    <property type="entry name" value="TOG"/>
    <property type="match status" value="1"/>
</dbReference>
<feature type="domain" description="Importin N-terminal" evidence="8">
    <location>
        <begin position="33"/>
        <end position="104"/>
    </location>
</feature>
<dbReference type="InterPro" id="IPR057672">
    <property type="entry name" value="TPR_IPO4/5"/>
</dbReference>
<dbReference type="SUPFAM" id="SSF48371">
    <property type="entry name" value="ARM repeat"/>
    <property type="match status" value="2"/>
</dbReference>
<dbReference type="InterPro" id="IPR041653">
    <property type="entry name" value="Importin_rep_4"/>
</dbReference>
<evidence type="ECO:0000313" key="9">
    <source>
        <dbReference type="EMBL" id="GBF94093.1"/>
    </source>
</evidence>
<dbReference type="Pfam" id="PF18808">
    <property type="entry name" value="Importin_rep_4"/>
    <property type="match status" value="1"/>
</dbReference>
<keyword evidence="4" id="KW-0963">Cytoplasm</keyword>
<dbReference type="EMBL" id="BDRX01000048">
    <property type="protein sequence ID" value="GBF94093.1"/>
    <property type="molecule type" value="Genomic_DNA"/>
</dbReference>
<dbReference type="FunCoup" id="A0A2V0P880">
    <property type="interactions" value="2010"/>
</dbReference>
<keyword evidence="5" id="KW-0677">Repeat</keyword>
<dbReference type="InterPro" id="IPR034085">
    <property type="entry name" value="TOG"/>
</dbReference>
<evidence type="ECO:0000256" key="5">
    <source>
        <dbReference type="ARBA" id="ARBA00022737"/>
    </source>
</evidence>
<dbReference type="Pfam" id="PF13513">
    <property type="entry name" value="HEAT_EZ"/>
    <property type="match status" value="1"/>
</dbReference>
<dbReference type="GO" id="GO:0031267">
    <property type="term" value="F:small GTPase binding"/>
    <property type="evidence" value="ECO:0007669"/>
    <property type="project" value="InterPro"/>
</dbReference>
<evidence type="ECO:0000256" key="7">
    <source>
        <dbReference type="ARBA" id="ARBA00023242"/>
    </source>
</evidence>
<name>A0A2V0P880_9CHLO</name>
<keyword evidence="6" id="KW-0653">Protein transport</keyword>
<dbReference type="InterPro" id="IPR058584">
    <property type="entry name" value="IMB1_TNPO1-like_TPR"/>
</dbReference>
<evidence type="ECO:0000313" key="10">
    <source>
        <dbReference type="Proteomes" id="UP000247498"/>
    </source>
</evidence>
<evidence type="ECO:0000256" key="6">
    <source>
        <dbReference type="ARBA" id="ARBA00022927"/>
    </source>
</evidence>